<dbReference type="CDD" id="cd00761">
    <property type="entry name" value="Glyco_tranf_GTA_type"/>
    <property type="match status" value="1"/>
</dbReference>
<dbReference type="EC" id="2.4.-.-" evidence="5"/>
<evidence type="ECO:0000313" key="5">
    <source>
        <dbReference type="EMBL" id="WNQ12686.1"/>
    </source>
</evidence>
<dbReference type="AlphaFoldDB" id="A0AA96RGN3"/>
<dbReference type="Gene3D" id="3.90.550.10">
    <property type="entry name" value="Spore Coat Polysaccharide Biosynthesis Protein SpsA, Chain A"/>
    <property type="match status" value="1"/>
</dbReference>
<protein>
    <submittedName>
        <fullName evidence="5">Glycosyltransferase family 2 protein</fullName>
        <ecNumber evidence="5">2.4.-.-</ecNumber>
    </submittedName>
</protein>
<feature type="domain" description="Glycosyltransferase 2-like" evidence="4">
    <location>
        <begin position="14"/>
        <end position="139"/>
    </location>
</feature>
<sequence>MSNGVIVSMDVRVSVIVPVYNGEGYLLPCLQSLAAQTLKEWEVIVVNDGSSDGSGAVAERFSESDSRFRVIHQENQGVSAARNAGIRQARGDYLGFVDADDTVEPDFLETLYREALKDRCDIVVSTFESELEGRKVVTDYPFPADLLMGKKEIQEEILPYFIRTDQLNTACTKLYRRTMIQDNAVEFPLKMALGEDGIFNMRAFQQAERIKFLRYTGYQYRETEGSATRNLRDKDYFQRALEVHTTDYSKLLPNYKDENKIRRLRSIRLIHSVMSFVYVYFKAADEWSLTKRFGYVRRMIRHPLVQEALPDYYGEVYGTLGRYDRFLADMIRRKSTAGLYAATFYSRLRNKR</sequence>
<dbReference type="PANTHER" id="PTHR22916:SF51">
    <property type="entry name" value="GLYCOSYLTRANSFERASE EPSH-RELATED"/>
    <property type="match status" value="1"/>
</dbReference>
<dbReference type="InterPro" id="IPR001173">
    <property type="entry name" value="Glyco_trans_2-like"/>
</dbReference>
<keyword evidence="6" id="KW-1185">Reference proteome</keyword>
<accession>A0AA96RGN3</accession>
<evidence type="ECO:0000256" key="3">
    <source>
        <dbReference type="ARBA" id="ARBA00022679"/>
    </source>
</evidence>
<comment type="similarity">
    <text evidence="1">Belongs to the glycosyltransferase 2 family.</text>
</comment>
<dbReference type="PANTHER" id="PTHR22916">
    <property type="entry name" value="GLYCOSYLTRANSFERASE"/>
    <property type="match status" value="1"/>
</dbReference>
<dbReference type="GO" id="GO:0016757">
    <property type="term" value="F:glycosyltransferase activity"/>
    <property type="evidence" value="ECO:0007669"/>
    <property type="project" value="UniProtKB-KW"/>
</dbReference>
<proteinExistence type="inferred from homology"/>
<keyword evidence="2 5" id="KW-0328">Glycosyltransferase</keyword>
<dbReference type="EMBL" id="CP130318">
    <property type="protein sequence ID" value="WNQ12686.1"/>
    <property type="molecule type" value="Genomic_DNA"/>
</dbReference>
<gene>
    <name evidence="5" type="ORF">MJA45_06550</name>
</gene>
<evidence type="ECO:0000256" key="2">
    <source>
        <dbReference type="ARBA" id="ARBA00022676"/>
    </source>
</evidence>
<reference evidence="5 6" key="1">
    <citation type="submission" date="2022-02" db="EMBL/GenBank/DDBJ databases">
        <title>Paenibacillus sp. MBLB1776 Whole Genome Shotgun Sequencing.</title>
        <authorList>
            <person name="Hwang C.Y."/>
            <person name="Cho E.-S."/>
            <person name="Seo M.-J."/>
        </authorList>
    </citation>
    <scope>NUCLEOTIDE SEQUENCE [LARGE SCALE GENOMIC DNA]</scope>
    <source>
        <strain evidence="5 6">MBLB1776</strain>
    </source>
</reference>
<dbReference type="Pfam" id="PF00535">
    <property type="entry name" value="Glycos_transf_2"/>
    <property type="match status" value="1"/>
</dbReference>
<dbReference type="RefSeq" id="WP_315606464.1">
    <property type="nucleotide sequence ID" value="NZ_CP130318.1"/>
</dbReference>
<evidence type="ECO:0000256" key="1">
    <source>
        <dbReference type="ARBA" id="ARBA00006739"/>
    </source>
</evidence>
<keyword evidence="3 5" id="KW-0808">Transferase</keyword>
<organism evidence="5 6">
    <name type="scientific">Paenibacillus aurantius</name>
    <dbReference type="NCBI Taxonomy" id="2918900"/>
    <lineage>
        <taxon>Bacteria</taxon>
        <taxon>Bacillati</taxon>
        <taxon>Bacillota</taxon>
        <taxon>Bacilli</taxon>
        <taxon>Bacillales</taxon>
        <taxon>Paenibacillaceae</taxon>
        <taxon>Paenibacillus</taxon>
    </lineage>
</organism>
<name>A0AA96RGN3_9BACL</name>
<dbReference type="Proteomes" id="UP001305702">
    <property type="component" value="Chromosome"/>
</dbReference>
<dbReference type="InterPro" id="IPR029044">
    <property type="entry name" value="Nucleotide-diphossugar_trans"/>
</dbReference>
<evidence type="ECO:0000313" key="6">
    <source>
        <dbReference type="Proteomes" id="UP001305702"/>
    </source>
</evidence>
<dbReference type="KEGG" id="paun:MJA45_06550"/>
<dbReference type="SUPFAM" id="SSF53448">
    <property type="entry name" value="Nucleotide-diphospho-sugar transferases"/>
    <property type="match status" value="1"/>
</dbReference>
<evidence type="ECO:0000259" key="4">
    <source>
        <dbReference type="Pfam" id="PF00535"/>
    </source>
</evidence>